<evidence type="ECO:0000313" key="2">
    <source>
        <dbReference type="EMBL" id="ABC29235.1"/>
    </source>
</evidence>
<dbReference type="AlphaFoldDB" id="Q2SJD9"/>
<reference evidence="2 3" key="1">
    <citation type="journal article" date="2005" name="Nucleic Acids Res.">
        <title>Genomic blueprint of Hahella chejuensis, a marine microbe producing an algicidal agent.</title>
        <authorList>
            <person name="Jeong H."/>
            <person name="Yim J.H."/>
            <person name="Lee C."/>
            <person name="Choi S.-H."/>
            <person name="Park Y.K."/>
            <person name="Yoon S.H."/>
            <person name="Hur C.-G."/>
            <person name="Kang H.-Y."/>
            <person name="Kim D."/>
            <person name="Lee H.H."/>
            <person name="Park K.H."/>
            <person name="Park S.-H."/>
            <person name="Park H.-S."/>
            <person name="Lee H.K."/>
            <person name="Oh T.K."/>
            <person name="Kim J.F."/>
        </authorList>
    </citation>
    <scope>NUCLEOTIDE SEQUENCE [LARGE SCALE GENOMIC DNA]</scope>
    <source>
        <strain evidence="2 3">KCTC 2396</strain>
    </source>
</reference>
<protein>
    <submittedName>
        <fullName evidence="2">Uncharacterized protein</fullName>
    </submittedName>
</protein>
<dbReference type="EMBL" id="CP000155">
    <property type="protein sequence ID" value="ABC29235.1"/>
    <property type="molecule type" value="Genomic_DNA"/>
</dbReference>
<dbReference type="KEGG" id="hch:HCH_02427"/>
<accession>Q2SJD9</accession>
<evidence type="ECO:0000313" key="3">
    <source>
        <dbReference type="Proteomes" id="UP000000238"/>
    </source>
</evidence>
<proteinExistence type="predicted"/>
<organism evidence="2 3">
    <name type="scientific">Hahella chejuensis (strain KCTC 2396)</name>
    <dbReference type="NCBI Taxonomy" id="349521"/>
    <lineage>
        <taxon>Bacteria</taxon>
        <taxon>Pseudomonadati</taxon>
        <taxon>Pseudomonadota</taxon>
        <taxon>Gammaproteobacteria</taxon>
        <taxon>Oceanospirillales</taxon>
        <taxon>Hahellaceae</taxon>
        <taxon>Hahella</taxon>
    </lineage>
</organism>
<name>Q2SJD9_HAHCH</name>
<evidence type="ECO:0000256" key="1">
    <source>
        <dbReference type="SAM" id="MobiDB-lite"/>
    </source>
</evidence>
<dbReference type="Proteomes" id="UP000000238">
    <property type="component" value="Chromosome"/>
</dbReference>
<feature type="region of interest" description="Disordered" evidence="1">
    <location>
        <begin position="14"/>
        <end position="37"/>
    </location>
</feature>
<sequence>MPIHVASRRRYQRMNVGVATRTRIKLQQSPDNKFKKR</sequence>
<dbReference type="STRING" id="349521.HCH_02427"/>
<dbReference type="HOGENOM" id="CLU_3344299_0_0_6"/>
<keyword evidence="3" id="KW-1185">Reference proteome</keyword>
<gene>
    <name evidence="2" type="ordered locus">HCH_02427</name>
</gene>